<evidence type="ECO:0000313" key="2">
    <source>
        <dbReference type="Proteomes" id="UP000299102"/>
    </source>
</evidence>
<evidence type="ECO:0000313" key="1">
    <source>
        <dbReference type="EMBL" id="GBP09906.1"/>
    </source>
</evidence>
<proteinExistence type="predicted"/>
<sequence length="151" mass="17389">MTCCKKRSTETNFRERAYPESESGVVSGSKLKVKLRLGLRAGSINVKDAKDVILYPHQQNCRLILPARYLTERVKQPLPDQLMWMTNVIVDKYSRYWITLVAIKYECTIRVIDRKFRIYAIGLGWAEGVARGRGHHVPSGFDNAIYVWDAI</sequence>
<name>A0A4C1T6U5_EUMVA</name>
<dbReference type="Proteomes" id="UP000299102">
    <property type="component" value="Unassembled WGS sequence"/>
</dbReference>
<protein>
    <submittedName>
        <fullName evidence="1">Uncharacterized protein</fullName>
    </submittedName>
</protein>
<gene>
    <name evidence="1" type="ORF">EVAR_92451_1</name>
</gene>
<organism evidence="1 2">
    <name type="scientific">Eumeta variegata</name>
    <name type="common">Bagworm moth</name>
    <name type="synonym">Eumeta japonica</name>
    <dbReference type="NCBI Taxonomy" id="151549"/>
    <lineage>
        <taxon>Eukaryota</taxon>
        <taxon>Metazoa</taxon>
        <taxon>Ecdysozoa</taxon>
        <taxon>Arthropoda</taxon>
        <taxon>Hexapoda</taxon>
        <taxon>Insecta</taxon>
        <taxon>Pterygota</taxon>
        <taxon>Neoptera</taxon>
        <taxon>Endopterygota</taxon>
        <taxon>Lepidoptera</taxon>
        <taxon>Glossata</taxon>
        <taxon>Ditrysia</taxon>
        <taxon>Tineoidea</taxon>
        <taxon>Psychidae</taxon>
        <taxon>Oiketicinae</taxon>
        <taxon>Eumeta</taxon>
    </lineage>
</organism>
<accession>A0A4C1T6U5</accession>
<keyword evidence="2" id="KW-1185">Reference proteome</keyword>
<dbReference type="EMBL" id="BGZK01000038">
    <property type="protein sequence ID" value="GBP09906.1"/>
    <property type="molecule type" value="Genomic_DNA"/>
</dbReference>
<dbReference type="AlphaFoldDB" id="A0A4C1T6U5"/>
<comment type="caution">
    <text evidence="1">The sequence shown here is derived from an EMBL/GenBank/DDBJ whole genome shotgun (WGS) entry which is preliminary data.</text>
</comment>
<reference evidence="1 2" key="1">
    <citation type="journal article" date="2019" name="Commun. Biol.">
        <title>The bagworm genome reveals a unique fibroin gene that provides high tensile strength.</title>
        <authorList>
            <person name="Kono N."/>
            <person name="Nakamura H."/>
            <person name="Ohtoshi R."/>
            <person name="Tomita M."/>
            <person name="Numata K."/>
            <person name="Arakawa K."/>
        </authorList>
    </citation>
    <scope>NUCLEOTIDE SEQUENCE [LARGE SCALE GENOMIC DNA]</scope>
</reference>